<dbReference type="EMBL" id="OX291494">
    <property type="protein sequence ID" value="CAI1925474.1"/>
    <property type="molecule type" value="Genomic_DNA"/>
</dbReference>
<name>A0ABN8VQU7_SACEU</name>
<gene>
    <name evidence="2" type="primary">U6500D03920</name>
    <name evidence="2" type="ORF">SEUBUCD650_0D03920</name>
</gene>
<reference evidence="2" key="1">
    <citation type="submission" date="2022-08" db="EMBL/GenBank/DDBJ databases">
        <authorList>
            <person name="Byrne P K."/>
        </authorList>
    </citation>
    <scope>NUCLEOTIDE SEQUENCE</scope>
    <source>
        <strain evidence="2">UCD650</strain>
    </source>
</reference>
<dbReference type="Proteomes" id="UP001152964">
    <property type="component" value="Chromosome 4"/>
</dbReference>
<dbReference type="Pfam" id="PF23242">
    <property type="entry name" value="AAA_lid_TRIP13_C"/>
    <property type="match status" value="1"/>
</dbReference>
<proteinExistence type="predicted"/>
<accession>A0ABN8VQU7</accession>
<evidence type="ECO:0000259" key="1">
    <source>
        <dbReference type="Pfam" id="PF23242"/>
    </source>
</evidence>
<protein>
    <recommendedName>
        <fullName evidence="1">Pachytene checkpoint protein 2 C-terminal domain-containing protein</fullName>
    </recommendedName>
</protein>
<keyword evidence="3" id="KW-1185">Reference proteome</keyword>
<sequence>MVSLGIISFHSGSSGTSFFEKYQEILKKIAIKCSSLDISGRTTRKLPLMCLSEYFRTFPVEHNEFVVALAMSARKLGSARK</sequence>
<feature type="domain" description="Pachytene checkpoint protein 2 C-terminal" evidence="1">
    <location>
        <begin position="21"/>
        <end position="74"/>
    </location>
</feature>
<dbReference type="InterPro" id="IPR058249">
    <property type="entry name" value="Pch2_C"/>
</dbReference>
<evidence type="ECO:0000313" key="3">
    <source>
        <dbReference type="Proteomes" id="UP001152964"/>
    </source>
</evidence>
<evidence type="ECO:0000313" key="2">
    <source>
        <dbReference type="EMBL" id="CAI1925474.1"/>
    </source>
</evidence>
<organism evidence="2 3">
    <name type="scientific">Saccharomyces eubayanus</name>
    <name type="common">Yeast</name>
    <dbReference type="NCBI Taxonomy" id="1080349"/>
    <lineage>
        <taxon>Eukaryota</taxon>
        <taxon>Fungi</taxon>
        <taxon>Dikarya</taxon>
        <taxon>Ascomycota</taxon>
        <taxon>Saccharomycotina</taxon>
        <taxon>Saccharomycetes</taxon>
        <taxon>Saccharomycetales</taxon>
        <taxon>Saccharomycetaceae</taxon>
        <taxon>Saccharomyces</taxon>
    </lineage>
</organism>